<protein>
    <recommendedName>
        <fullName evidence="8">Sugar transporter SemiSWEET</fullName>
    </recommendedName>
</protein>
<evidence type="ECO:0000256" key="5">
    <source>
        <dbReference type="SAM" id="Phobius"/>
    </source>
</evidence>
<keyword evidence="3 5" id="KW-1133">Transmembrane helix</keyword>
<feature type="transmembrane region" description="Helical" evidence="5">
    <location>
        <begin position="89"/>
        <end position="109"/>
    </location>
</feature>
<comment type="subcellular location">
    <subcellularLocation>
        <location evidence="1">Membrane</location>
        <topology evidence="1">Multi-pass membrane protein</topology>
    </subcellularLocation>
</comment>
<reference evidence="6 7" key="1">
    <citation type="journal article" date="2016" name="Nat. Commun.">
        <title>Thousands of microbial genomes shed light on interconnected biogeochemical processes in an aquifer system.</title>
        <authorList>
            <person name="Anantharaman K."/>
            <person name="Brown C.T."/>
            <person name="Hug L.A."/>
            <person name="Sharon I."/>
            <person name="Castelle C.J."/>
            <person name="Probst A.J."/>
            <person name="Thomas B.C."/>
            <person name="Singh A."/>
            <person name="Wilkins M.J."/>
            <person name="Karaoz U."/>
            <person name="Brodie E.L."/>
            <person name="Williams K.H."/>
            <person name="Hubbard S.S."/>
            <person name="Banfield J.F."/>
        </authorList>
    </citation>
    <scope>NUCLEOTIDE SEQUENCE [LARGE SCALE GENOMIC DNA]</scope>
</reference>
<evidence type="ECO:0008006" key="8">
    <source>
        <dbReference type="Google" id="ProtNLM"/>
    </source>
</evidence>
<gene>
    <name evidence="6" type="ORF">A2609_02240</name>
</gene>
<evidence type="ECO:0000313" key="7">
    <source>
        <dbReference type="Proteomes" id="UP000176867"/>
    </source>
</evidence>
<organism evidence="6 7">
    <name type="scientific">Candidatus Kaiserbacteria bacterium RIFOXYD1_FULL_47_14</name>
    <dbReference type="NCBI Taxonomy" id="1798533"/>
    <lineage>
        <taxon>Bacteria</taxon>
        <taxon>Candidatus Kaiseribacteriota</taxon>
    </lineage>
</organism>
<accession>A0A1F6G757</accession>
<dbReference type="STRING" id="1798533.A2609_02240"/>
<evidence type="ECO:0000256" key="1">
    <source>
        <dbReference type="ARBA" id="ARBA00004141"/>
    </source>
</evidence>
<name>A0A1F6G757_9BACT</name>
<evidence type="ECO:0000256" key="3">
    <source>
        <dbReference type="ARBA" id="ARBA00022989"/>
    </source>
</evidence>
<keyword evidence="2 5" id="KW-0812">Transmembrane</keyword>
<evidence type="ECO:0000256" key="2">
    <source>
        <dbReference type="ARBA" id="ARBA00022692"/>
    </source>
</evidence>
<comment type="caution">
    <text evidence="6">The sequence shown here is derived from an EMBL/GenBank/DDBJ whole genome shotgun (WGS) entry which is preliminary data.</text>
</comment>
<evidence type="ECO:0000313" key="6">
    <source>
        <dbReference type="EMBL" id="OGG93944.1"/>
    </source>
</evidence>
<proteinExistence type="predicted"/>
<feature type="transmembrane region" description="Helical" evidence="5">
    <location>
        <begin position="32"/>
        <end position="50"/>
    </location>
</feature>
<feature type="transmembrane region" description="Helical" evidence="5">
    <location>
        <begin position="62"/>
        <end position="82"/>
    </location>
</feature>
<keyword evidence="4 5" id="KW-0472">Membrane</keyword>
<dbReference type="Pfam" id="PF04193">
    <property type="entry name" value="PQ-loop"/>
    <property type="match status" value="1"/>
</dbReference>
<sequence>MLGFHHLRKRARIMKGLEPFPAVGIWKRYFDYLMYGVGIFAPIVLLPQILEIYTTKNSAGLSLLTWSLFILLNILWTIYGLLHKDIHILFANAFMILFNSVVVVGILLYS</sequence>
<evidence type="ECO:0000256" key="4">
    <source>
        <dbReference type="ARBA" id="ARBA00023136"/>
    </source>
</evidence>
<dbReference type="GO" id="GO:0016020">
    <property type="term" value="C:membrane"/>
    <property type="evidence" value="ECO:0007669"/>
    <property type="project" value="UniProtKB-SubCell"/>
</dbReference>
<dbReference type="InterPro" id="IPR006603">
    <property type="entry name" value="PQ-loop_rpt"/>
</dbReference>
<dbReference type="Proteomes" id="UP000176867">
    <property type="component" value="Unassembled WGS sequence"/>
</dbReference>
<dbReference type="Gene3D" id="1.20.1280.290">
    <property type="match status" value="1"/>
</dbReference>
<dbReference type="EMBL" id="MFMU01000003">
    <property type="protein sequence ID" value="OGG93944.1"/>
    <property type="molecule type" value="Genomic_DNA"/>
</dbReference>
<dbReference type="AlphaFoldDB" id="A0A1F6G757"/>